<gene>
    <name evidence="3" type="ORF">HOLleu_20131</name>
</gene>
<keyword evidence="4" id="KW-1185">Reference proteome</keyword>
<dbReference type="OrthoDB" id="10045715at2759"/>
<dbReference type="AlphaFoldDB" id="A0A9Q1C0P3"/>
<evidence type="ECO:0000313" key="3">
    <source>
        <dbReference type="EMBL" id="KAJ8036217.1"/>
    </source>
</evidence>
<dbReference type="EMBL" id="JAIZAY010000009">
    <property type="protein sequence ID" value="KAJ8036217.1"/>
    <property type="molecule type" value="Genomic_DNA"/>
</dbReference>
<keyword evidence="1" id="KW-0732">Signal</keyword>
<name>A0A9Q1C0P3_HOLLE</name>
<keyword evidence="3" id="KW-0176">Collagen</keyword>
<feature type="domain" description="CTHRC1 C-terminal" evidence="2">
    <location>
        <begin position="57"/>
        <end position="108"/>
    </location>
</feature>
<dbReference type="Proteomes" id="UP001152320">
    <property type="component" value="Chromosome 9"/>
</dbReference>
<dbReference type="InterPro" id="IPR057873">
    <property type="entry name" value="CTHRC1_C"/>
</dbReference>
<feature type="chain" id="PRO_5040463126" evidence="1">
    <location>
        <begin position="24"/>
        <end position="155"/>
    </location>
</feature>
<organism evidence="3 4">
    <name type="scientific">Holothuria leucospilota</name>
    <name type="common">Black long sea cucumber</name>
    <name type="synonym">Mertensiothuria leucospilota</name>
    <dbReference type="NCBI Taxonomy" id="206669"/>
    <lineage>
        <taxon>Eukaryota</taxon>
        <taxon>Metazoa</taxon>
        <taxon>Echinodermata</taxon>
        <taxon>Eleutherozoa</taxon>
        <taxon>Echinozoa</taxon>
        <taxon>Holothuroidea</taxon>
        <taxon>Aspidochirotacea</taxon>
        <taxon>Aspidochirotida</taxon>
        <taxon>Holothuriidae</taxon>
        <taxon>Holothuria</taxon>
    </lineage>
</organism>
<dbReference type="Pfam" id="PF25815">
    <property type="entry name" value="CTHRC1_C"/>
    <property type="match status" value="1"/>
</dbReference>
<reference evidence="3" key="1">
    <citation type="submission" date="2021-10" db="EMBL/GenBank/DDBJ databases">
        <title>Tropical sea cucumber genome reveals ecological adaptation and Cuvierian tubules defense mechanism.</title>
        <authorList>
            <person name="Chen T."/>
        </authorList>
    </citation>
    <scope>NUCLEOTIDE SEQUENCE</scope>
    <source>
        <strain evidence="3">Nanhai2018</strain>
        <tissue evidence="3">Muscle</tissue>
    </source>
</reference>
<proteinExistence type="predicted"/>
<protein>
    <submittedName>
        <fullName evidence="3">Collagen triple helix repeat-containing protein 1</fullName>
    </submittedName>
</protein>
<evidence type="ECO:0000259" key="2">
    <source>
        <dbReference type="Pfam" id="PF25815"/>
    </source>
</evidence>
<evidence type="ECO:0000256" key="1">
    <source>
        <dbReference type="SAM" id="SignalP"/>
    </source>
</evidence>
<sequence>MAVFARCFLVTVIYIFVISSGEAGQSCVGPRGPPGPQGDVGDVGSGTDDAWYDVTPSRNWKECVWKSETGTDNGVVYTCSFTKESSTSSLFVAYGGTTRLYGCHGCCGVCDGLSSGSIDVAINAGLCSGYGTFDLYTGWNAVSRILIEEWPASPY</sequence>
<accession>A0A9Q1C0P3</accession>
<feature type="signal peptide" evidence="1">
    <location>
        <begin position="1"/>
        <end position="23"/>
    </location>
</feature>
<comment type="caution">
    <text evidence="3">The sequence shown here is derived from an EMBL/GenBank/DDBJ whole genome shotgun (WGS) entry which is preliminary data.</text>
</comment>
<evidence type="ECO:0000313" key="4">
    <source>
        <dbReference type="Proteomes" id="UP001152320"/>
    </source>
</evidence>
<dbReference type="GO" id="GO:0005581">
    <property type="term" value="C:collagen trimer"/>
    <property type="evidence" value="ECO:0007669"/>
    <property type="project" value="UniProtKB-KW"/>
</dbReference>